<proteinExistence type="predicted"/>
<evidence type="ECO:0000313" key="3">
    <source>
        <dbReference type="Proteomes" id="UP000537260"/>
    </source>
</evidence>
<dbReference type="InterPro" id="IPR001584">
    <property type="entry name" value="Integrase_cat-core"/>
</dbReference>
<dbReference type="EMBL" id="JACCFM010000001">
    <property type="protein sequence ID" value="NYJ19552.1"/>
    <property type="molecule type" value="Genomic_DNA"/>
</dbReference>
<protein>
    <submittedName>
        <fullName evidence="2">Transposase InsO family protein</fullName>
    </submittedName>
</protein>
<dbReference type="PANTHER" id="PTHR46889">
    <property type="entry name" value="TRANSPOSASE INSF FOR INSERTION SEQUENCE IS3B-RELATED"/>
    <property type="match status" value="1"/>
</dbReference>
<dbReference type="GO" id="GO:0015074">
    <property type="term" value="P:DNA integration"/>
    <property type="evidence" value="ECO:0007669"/>
    <property type="project" value="InterPro"/>
</dbReference>
<evidence type="ECO:0000313" key="2">
    <source>
        <dbReference type="EMBL" id="NYJ19552.1"/>
    </source>
</evidence>
<gene>
    <name evidence="2" type="ORF">HNR05_001343</name>
</gene>
<evidence type="ECO:0000259" key="1">
    <source>
        <dbReference type="Pfam" id="PF13683"/>
    </source>
</evidence>
<dbReference type="SUPFAM" id="SSF53098">
    <property type="entry name" value="Ribonuclease H-like"/>
    <property type="match status" value="1"/>
</dbReference>
<dbReference type="InterPro" id="IPR050900">
    <property type="entry name" value="Transposase_IS3/IS150/IS904"/>
</dbReference>
<sequence length="99" mass="10631">MEGLVASIGSVGDAYDNAAAETVMGLYKNEAVQKGSPFRSGPLKTLADVEELTFDWVDWYNNERLHSALGNVPPEEYEAAYYDEINVPSTGGAANKTAA</sequence>
<feature type="domain" description="Integrase catalytic" evidence="1">
    <location>
        <begin position="7"/>
        <end position="74"/>
    </location>
</feature>
<accession>A0A7Z0J5J6</accession>
<dbReference type="AlphaFoldDB" id="A0A7Z0J5J6"/>
<keyword evidence="3" id="KW-1185">Reference proteome</keyword>
<dbReference type="PANTHER" id="PTHR46889:SF4">
    <property type="entry name" value="TRANSPOSASE INSO FOR INSERTION SEQUENCE ELEMENT IS911B-RELATED"/>
    <property type="match status" value="1"/>
</dbReference>
<dbReference type="Pfam" id="PF13683">
    <property type="entry name" value="rve_3"/>
    <property type="match status" value="1"/>
</dbReference>
<dbReference type="InterPro" id="IPR012337">
    <property type="entry name" value="RNaseH-like_sf"/>
</dbReference>
<dbReference type="RefSeq" id="WP_179578299.1">
    <property type="nucleotide sequence ID" value="NZ_JACCFM010000001.1"/>
</dbReference>
<name>A0A7Z0J5J6_9MICO</name>
<organism evidence="2 3">
    <name type="scientific">Glaciibacter psychrotolerans</name>
    <dbReference type="NCBI Taxonomy" id="670054"/>
    <lineage>
        <taxon>Bacteria</taxon>
        <taxon>Bacillati</taxon>
        <taxon>Actinomycetota</taxon>
        <taxon>Actinomycetes</taxon>
        <taxon>Micrococcales</taxon>
        <taxon>Microbacteriaceae</taxon>
        <taxon>Glaciibacter</taxon>
    </lineage>
</organism>
<comment type="caution">
    <text evidence="2">The sequence shown here is derived from an EMBL/GenBank/DDBJ whole genome shotgun (WGS) entry which is preliminary data.</text>
</comment>
<dbReference type="Proteomes" id="UP000537260">
    <property type="component" value="Unassembled WGS sequence"/>
</dbReference>
<reference evidence="2 3" key="1">
    <citation type="submission" date="2020-07" db="EMBL/GenBank/DDBJ databases">
        <title>Sequencing the genomes of 1000 actinobacteria strains.</title>
        <authorList>
            <person name="Klenk H.-P."/>
        </authorList>
    </citation>
    <scope>NUCLEOTIDE SEQUENCE [LARGE SCALE GENOMIC DNA]</scope>
    <source>
        <strain evidence="2 3">LI1</strain>
    </source>
</reference>